<dbReference type="PROSITE" id="PS50943">
    <property type="entry name" value="HTH_CROC1"/>
    <property type="match status" value="1"/>
</dbReference>
<keyword evidence="1" id="KW-0238">DNA-binding</keyword>
<dbReference type="SMR" id="A0A0X1KWR2"/>
<name>A0A0X1KWR2_VIBCO</name>
<dbReference type="Gene3D" id="1.10.260.40">
    <property type="entry name" value="lambda repressor-like DNA-binding domains"/>
    <property type="match status" value="1"/>
</dbReference>
<dbReference type="AlphaFoldDB" id="A0A0X1KWR2"/>
<dbReference type="Pfam" id="PF01381">
    <property type="entry name" value="HTH_3"/>
    <property type="match status" value="1"/>
</dbReference>
<dbReference type="SUPFAM" id="SSF47413">
    <property type="entry name" value="lambda repressor-like DNA-binding domains"/>
    <property type="match status" value="1"/>
</dbReference>
<sequence>MKIKERLANQRKAINKTQAQMADEIGISLTSYKKYESGEGLPTMENLVKIADALEISIDELCGRWATDENQELMLRLKKIQQLDEEEQKAISMVLESMLIRHSTKSILNHGA</sequence>
<dbReference type="RefSeq" id="WP_000693566.1">
    <property type="nucleotide sequence ID" value="NZ_CP060094.1"/>
</dbReference>
<dbReference type="CDD" id="cd00093">
    <property type="entry name" value="HTH_XRE"/>
    <property type="match status" value="1"/>
</dbReference>
<dbReference type="InterPro" id="IPR010982">
    <property type="entry name" value="Lambda_DNA-bd_dom_sf"/>
</dbReference>
<dbReference type="NCBIfam" id="NF041951">
    <property type="entry name" value="phage_RstR"/>
    <property type="match status" value="1"/>
</dbReference>
<dbReference type="InterPro" id="IPR001387">
    <property type="entry name" value="Cro/C1-type_HTH"/>
</dbReference>
<evidence type="ECO:0000256" key="1">
    <source>
        <dbReference type="ARBA" id="ARBA00023125"/>
    </source>
</evidence>
<dbReference type="PANTHER" id="PTHR46558:SF11">
    <property type="entry name" value="HTH-TYPE TRANSCRIPTIONAL REGULATOR XRE"/>
    <property type="match status" value="1"/>
</dbReference>
<accession>A0A0X1KWR2</accession>
<gene>
    <name evidence="2" type="ORF">VchoM_00739</name>
</gene>
<dbReference type="InterPro" id="IPR049639">
    <property type="entry name" value="RstR"/>
</dbReference>
<dbReference type="PANTHER" id="PTHR46558">
    <property type="entry name" value="TRACRIPTIONAL REGULATORY PROTEIN-RELATED-RELATED"/>
    <property type="match status" value="1"/>
</dbReference>
<reference evidence="2" key="1">
    <citation type="submission" date="2005-09" db="EMBL/GenBank/DDBJ databases">
        <title>Annotation of Vibrio cholerae MO10.</title>
        <authorList>
            <person name="Colwell R."/>
            <person name="Grim C.J."/>
            <person name="Young S."/>
            <person name="Jaffe D."/>
            <person name="Gnerre S."/>
            <person name="Berlin A."/>
            <person name="Heiman D."/>
            <person name="Hepburn T."/>
            <person name="Shea T."/>
            <person name="Sykes S."/>
            <person name="Yandava C."/>
            <person name="Alvarado L."/>
            <person name="Kodira C."/>
            <person name="Borodovsky M."/>
            <person name="Heidelberg J."/>
            <person name="Lander E."/>
            <person name="Galagan J."/>
            <person name="Nusbaum C."/>
            <person name="Birren B."/>
        </authorList>
    </citation>
    <scope>NUCLEOTIDE SEQUENCE [LARGE SCALE GENOMIC DNA]</scope>
    <source>
        <strain evidence="2">MO10</strain>
    </source>
</reference>
<dbReference type="GO" id="GO:0003677">
    <property type="term" value="F:DNA binding"/>
    <property type="evidence" value="ECO:0007669"/>
    <property type="project" value="UniProtKB-KW"/>
</dbReference>
<dbReference type="SMART" id="SM00530">
    <property type="entry name" value="HTH_XRE"/>
    <property type="match status" value="1"/>
</dbReference>
<organism evidence="2">
    <name type="scientific">Vibrio cholerae (strain MO10)</name>
    <dbReference type="NCBI Taxonomy" id="345072"/>
    <lineage>
        <taxon>Bacteria</taxon>
        <taxon>Pseudomonadati</taxon>
        <taxon>Pseudomonadota</taxon>
        <taxon>Gammaproteobacteria</taxon>
        <taxon>Vibrionales</taxon>
        <taxon>Vibrionaceae</taxon>
        <taxon>Vibrio</taxon>
    </lineage>
</organism>
<dbReference type="EMBL" id="DS990136">
    <property type="protein sequence ID" value="EET22712.1"/>
    <property type="molecule type" value="Genomic_DNA"/>
</dbReference>
<evidence type="ECO:0000313" key="2">
    <source>
        <dbReference type="EMBL" id="EET22712.1"/>
    </source>
</evidence>
<proteinExistence type="predicted"/>
<dbReference type="Proteomes" id="UP000004687">
    <property type="component" value="Unassembled WGS sequence"/>
</dbReference>
<protein>
    <submittedName>
        <fullName evidence="2">Transcriptional repressor RstR</fullName>
    </submittedName>
</protein>
<dbReference type="HOGENOM" id="CLU_066192_4_7_6"/>
<reference evidence="2" key="2">
    <citation type="submission" date="2008-07" db="EMBL/GenBank/DDBJ databases">
        <authorList>
            <consortium name="Broad Institute Genome Sequencing Platform"/>
            <person name="Colwell R."/>
            <person name="Grim C.J."/>
            <person name="Young S."/>
            <person name="Jaffe D."/>
            <person name="Gnerre S."/>
            <person name="Berlin A."/>
            <person name="Heiman D."/>
            <person name="Hepburn T."/>
            <person name="Shea T."/>
            <person name="Sykes S."/>
            <person name="Alvarado L."/>
            <person name="Kodira C."/>
            <person name="Heidelberg J."/>
            <person name="Lander E."/>
            <person name="Galagan J."/>
            <person name="Nusbaum C."/>
            <person name="Birren B."/>
        </authorList>
    </citation>
    <scope>NUCLEOTIDE SEQUENCE [LARGE SCALE GENOMIC DNA]</scope>
    <source>
        <strain evidence="2">MO10</strain>
    </source>
</reference>